<dbReference type="Pfam" id="PF01263">
    <property type="entry name" value="Aldose_epim"/>
    <property type="match status" value="1"/>
</dbReference>
<dbReference type="Gene3D" id="2.70.98.10">
    <property type="match status" value="1"/>
</dbReference>
<dbReference type="GO" id="GO:0005737">
    <property type="term" value="C:cytoplasm"/>
    <property type="evidence" value="ECO:0007669"/>
    <property type="project" value="TreeGrafter"/>
</dbReference>
<dbReference type="PANTHER" id="PTHR11122">
    <property type="entry name" value="APOSPORY-ASSOCIATED PROTEIN C-RELATED"/>
    <property type="match status" value="1"/>
</dbReference>
<keyword evidence="3 4" id="KW-0413">Isomerase</keyword>
<evidence type="ECO:0000313" key="6">
    <source>
        <dbReference type="EMBL" id="NDY93268.1"/>
    </source>
</evidence>
<evidence type="ECO:0000256" key="3">
    <source>
        <dbReference type="ARBA" id="ARBA00023235"/>
    </source>
</evidence>
<dbReference type="CDD" id="cd09020">
    <property type="entry name" value="D-hex-6-P-epi_like"/>
    <property type="match status" value="1"/>
</dbReference>
<feature type="active site" evidence="5">
    <location>
        <position position="159"/>
    </location>
</feature>
<dbReference type="EMBL" id="JAAGOH010000031">
    <property type="protein sequence ID" value="NDY93268.1"/>
    <property type="molecule type" value="Genomic_DNA"/>
</dbReference>
<dbReference type="PANTHER" id="PTHR11122:SF13">
    <property type="entry name" value="GLUCOSE-6-PHOSPHATE 1-EPIMERASE"/>
    <property type="match status" value="1"/>
</dbReference>
<dbReference type="Proteomes" id="UP000484255">
    <property type="component" value="Unassembled WGS sequence"/>
</dbReference>
<dbReference type="InterPro" id="IPR011013">
    <property type="entry name" value="Gal_mutarotase_sf_dom"/>
</dbReference>
<feature type="active site" evidence="5">
    <location>
        <position position="261"/>
    </location>
</feature>
<dbReference type="EC" id="5.1.3.15" evidence="4"/>
<gene>
    <name evidence="6" type="ORF">G3A44_18915</name>
</gene>
<dbReference type="GO" id="GO:0047938">
    <property type="term" value="F:glucose-6-phosphate 1-epimerase activity"/>
    <property type="evidence" value="ECO:0007669"/>
    <property type="project" value="UniProtKB-UniRule"/>
</dbReference>
<dbReference type="PIRSF" id="PIRSF016020">
    <property type="entry name" value="PHexose_mutarotase"/>
    <property type="match status" value="1"/>
</dbReference>
<dbReference type="SUPFAM" id="SSF74650">
    <property type="entry name" value="Galactose mutarotase-like"/>
    <property type="match status" value="1"/>
</dbReference>
<comment type="catalytic activity">
    <reaction evidence="1">
        <text>alpha-D-glucose 6-phosphate = beta-D-glucose 6-phosphate</text>
        <dbReference type="Rhea" id="RHEA:16249"/>
        <dbReference type="ChEBI" id="CHEBI:58225"/>
        <dbReference type="ChEBI" id="CHEBI:58247"/>
        <dbReference type="EC" id="5.1.3.15"/>
    </reaction>
</comment>
<evidence type="ECO:0000256" key="1">
    <source>
        <dbReference type="ARBA" id="ARBA00001096"/>
    </source>
</evidence>
<dbReference type="AlphaFoldDB" id="A0A7C9PJA0"/>
<dbReference type="GO" id="GO:0030246">
    <property type="term" value="F:carbohydrate binding"/>
    <property type="evidence" value="ECO:0007669"/>
    <property type="project" value="UniProtKB-UniRule"/>
</dbReference>
<comment type="similarity">
    <text evidence="2 4">Belongs to the glucose-6-phosphate 1-epimerase family.</text>
</comment>
<protein>
    <recommendedName>
        <fullName evidence="4">Putative glucose-6-phosphate 1-epimerase</fullName>
        <ecNumber evidence="4">5.1.3.15</ecNumber>
    </recommendedName>
</protein>
<dbReference type="InterPro" id="IPR008183">
    <property type="entry name" value="Aldose_1/G6P_1-epimerase"/>
</dbReference>
<accession>A0A7C9PJA0</accession>
<evidence type="ECO:0000256" key="4">
    <source>
        <dbReference type="PIRNR" id="PIRNR016020"/>
    </source>
</evidence>
<comment type="caution">
    <text evidence="6">The sequence shown here is derived from an EMBL/GenBank/DDBJ whole genome shotgun (WGS) entry which is preliminary data.</text>
</comment>
<reference evidence="6 7" key="1">
    <citation type="submission" date="2020-02" db="EMBL/GenBank/DDBJ databases">
        <title>Ideonella bacterium strain TBM-1.</title>
        <authorList>
            <person name="Chen W.-M."/>
        </authorList>
    </citation>
    <scope>NUCLEOTIDE SEQUENCE [LARGE SCALE GENOMIC DNA]</scope>
    <source>
        <strain evidence="6 7">TBM-1</strain>
    </source>
</reference>
<keyword evidence="7" id="KW-1185">Reference proteome</keyword>
<dbReference type="GO" id="GO:0005975">
    <property type="term" value="P:carbohydrate metabolic process"/>
    <property type="evidence" value="ECO:0007669"/>
    <property type="project" value="InterPro"/>
</dbReference>
<organism evidence="6 7">
    <name type="scientific">Ideonella livida</name>
    <dbReference type="NCBI Taxonomy" id="2707176"/>
    <lineage>
        <taxon>Bacteria</taxon>
        <taxon>Pseudomonadati</taxon>
        <taxon>Pseudomonadota</taxon>
        <taxon>Betaproteobacteria</taxon>
        <taxon>Burkholderiales</taxon>
        <taxon>Sphaerotilaceae</taxon>
        <taxon>Ideonella</taxon>
    </lineage>
</organism>
<dbReference type="InterPro" id="IPR025532">
    <property type="entry name" value="G6P_1-epimerase"/>
</dbReference>
<dbReference type="InterPro" id="IPR014718">
    <property type="entry name" value="GH-type_carb-bd"/>
</dbReference>
<evidence type="ECO:0000313" key="7">
    <source>
        <dbReference type="Proteomes" id="UP000484255"/>
    </source>
</evidence>
<sequence>MQGSASVTSLVDFQGHPALRLRAPDGAQATVLLHGAHLVSWIPAGGEEQLYLSPTARYGDGQAVRGGVPVVFPQFNLRGPLPHKHGFVRTRAWSVAEQVVRAGCAIGVMRLESDAATRALWPHDFALELTVIVSGRELEIELSVTNTGTEAFEFTSALHTYLRCHDALRLQLEGLQDVGYEDAVLGEVHTQWGDVLTVVGELDRIYRQVGGRTLTLRELGHRVHLQQTGFEDVVVWNPGDEKCAALPDMPDADWRQMLCVEAASITEPVWLEPGAEWAGMQQLQC</sequence>
<evidence type="ECO:0000256" key="2">
    <source>
        <dbReference type="ARBA" id="ARBA00005866"/>
    </source>
</evidence>
<evidence type="ECO:0000256" key="5">
    <source>
        <dbReference type="PIRSR" id="PIRSR016020-1"/>
    </source>
</evidence>
<proteinExistence type="inferred from homology"/>
<name>A0A7C9PJA0_9BURK</name>